<protein>
    <recommendedName>
        <fullName evidence="3">Bacteriophage protein</fullName>
    </recommendedName>
</protein>
<proteinExistence type="predicted"/>
<evidence type="ECO:0000313" key="2">
    <source>
        <dbReference type="Proteomes" id="UP000185841"/>
    </source>
</evidence>
<evidence type="ECO:0000313" key="1">
    <source>
        <dbReference type="EMBL" id="SIP90004.1"/>
    </source>
</evidence>
<gene>
    <name evidence="1" type="ORF">SAMN05878282_101224</name>
</gene>
<evidence type="ECO:0008006" key="3">
    <source>
        <dbReference type="Google" id="ProtNLM"/>
    </source>
</evidence>
<organism evidence="1 2">
    <name type="scientific">Aquipseudomonas alcaligenes</name>
    <name type="common">Pseudomonas alcaligenes</name>
    <dbReference type="NCBI Taxonomy" id="43263"/>
    <lineage>
        <taxon>Bacteria</taxon>
        <taxon>Pseudomonadati</taxon>
        <taxon>Pseudomonadota</taxon>
        <taxon>Gammaproteobacteria</taxon>
        <taxon>Pseudomonadales</taxon>
        <taxon>Pseudomonadaceae</taxon>
        <taxon>Aquipseudomonas</taxon>
    </lineage>
</organism>
<accession>A0A1N6ND45</accession>
<dbReference type="EMBL" id="FTMP01000001">
    <property type="protein sequence ID" value="SIP90004.1"/>
    <property type="molecule type" value="Genomic_DNA"/>
</dbReference>
<reference evidence="1 2" key="1">
    <citation type="submission" date="2017-01" db="EMBL/GenBank/DDBJ databases">
        <authorList>
            <person name="Mah S.A."/>
            <person name="Swanson W.J."/>
            <person name="Moy G.W."/>
            <person name="Vacquier V.D."/>
        </authorList>
    </citation>
    <scope>NUCLEOTIDE SEQUENCE [LARGE SCALE GENOMIC DNA]</scope>
    <source>
        <strain evidence="1 2">RU36E</strain>
    </source>
</reference>
<dbReference type="RefSeq" id="WP_076423550.1">
    <property type="nucleotide sequence ID" value="NZ_FTMP01000001.1"/>
</dbReference>
<dbReference type="Proteomes" id="UP000185841">
    <property type="component" value="Unassembled WGS sequence"/>
</dbReference>
<sequence length="135" mass="14092">MAALTKDRNTKRRDAKVFSDPVAATTKIYAGSLVCINASGYAVPGSTSTTLKARGVAQEQVDNSTGAAGDKRVDTNRGCFPFANSTSADEITRADIGATAYIVDDQTVAKTNGTNTRSAAGVIRDVDSDGVWVEI</sequence>
<dbReference type="AlphaFoldDB" id="A0A1N6ND45"/>
<name>A0A1N6ND45_AQUAC</name>